<dbReference type="Proteomes" id="UP001500840">
    <property type="component" value="Unassembled WGS sequence"/>
</dbReference>
<evidence type="ECO:0000313" key="2">
    <source>
        <dbReference type="EMBL" id="GAA4467875.1"/>
    </source>
</evidence>
<protein>
    <submittedName>
        <fullName evidence="2">Uncharacterized protein</fullName>
    </submittedName>
</protein>
<sequence>MNIKEPPPSRVAIAMTFNSAIAEDKPNNKVTERLQVRTVPKNTDTDGKTRKQKQQRQTVASGILKDDGKTTWVLSPDNKDMGA</sequence>
<organism evidence="2 3">
    <name type="scientific">Novipirellula rosea</name>
    <dbReference type="NCBI Taxonomy" id="1031540"/>
    <lineage>
        <taxon>Bacteria</taxon>
        <taxon>Pseudomonadati</taxon>
        <taxon>Planctomycetota</taxon>
        <taxon>Planctomycetia</taxon>
        <taxon>Pirellulales</taxon>
        <taxon>Pirellulaceae</taxon>
        <taxon>Novipirellula</taxon>
    </lineage>
</organism>
<keyword evidence="3" id="KW-1185">Reference proteome</keyword>
<evidence type="ECO:0000313" key="3">
    <source>
        <dbReference type="Proteomes" id="UP001500840"/>
    </source>
</evidence>
<accession>A0ABP8NLJ6</accession>
<dbReference type="EMBL" id="BAABGA010000091">
    <property type="protein sequence ID" value="GAA4467875.1"/>
    <property type="molecule type" value="Genomic_DNA"/>
</dbReference>
<feature type="region of interest" description="Disordered" evidence="1">
    <location>
        <begin position="37"/>
        <end position="64"/>
    </location>
</feature>
<reference evidence="3" key="1">
    <citation type="journal article" date="2019" name="Int. J. Syst. Evol. Microbiol.">
        <title>The Global Catalogue of Microorganisms (GCM) 10K type strain sequencing project: providing services to taxonomists for standard genome sequencing and annotation.</title>
        <authorList>
            <consortium name="The Broad Institute Genomics Platform"/>
            <consortium name="The Broad Institute Genome Sequencing Center for Infectious Disease"/>
            <person name="Wu L."/>
            <person name="Ma J."/>
        </authorList>
    </citation>
    <scope>NUCLEOTIDE SEQUENCE [LARGE SCALE GENOMIC DNA]</scope>
    <source>
        <strain evidence="3">JCM 17759</strain>
    </source>
</reference>
<gene>
    <name evidence="2" type="ORF">GCM10023156_58360</name>
</gene>
<proteinExistence type="predicted"/>
<dbReference type="RefSeq" id="WP_345327214.1">
    <property type="nucleotide sequence ID" value="NZ_BAABGA010000091.1"/>
</dbReference>
<evidence type="ECO:0000256" key="1">
    <source>
        <dbReference type="SAM" id="MobiDB-lite"/>
    </source>
</evidence>
<name>A0ABP8NLJ6_9BACT</name>
<comment type="caution">
    <text evidence="2">The sequence shown here is derived from an EMBL/GenBank/DDBJ whole genome shotgun (WGS) entry which is preliminary data.</text>
</comment>